<evidence type="ECO:0000256" key="7">
    <source>
        <dbReference type="PIRSR" id="PIRSR627057-2"/>
    </source>
</evidence>
<evidence type="ECO:0000259" key="11">
    <source>
        <dbReference type="Pfam" id="PF16491"/>
    </source>
</evidence>
<dbReference type="OrthoDB" id="9781930at2"/>
<evidence type="ECO:0000256" key="5">
    <source>
        <dbReference type="ARBA" id="ARBA00023049"/>
    </source>
</evidence>
<dbReference type="InterPro" id="IPR032456">
    <property type="entry name" value="Peptidase_M48_N"/>
</dbReference>
<evidence type="ECO:0000256" key="8">
    <source>
        <dbReference type="RuleBase" id="RU003983"/>
    </source>
</evidence>
<feature type="domain" description="Peptidase M48" evidence="10">
    <location>
        <begin position="196"/>
        <end position="397"/>
    </location>
</feature>
<evidence type="ECO:0000313" key="12">
    <source>
        <dbReference type="EMBL" id="QDP39747.1"/>
    </source>
</evidence>
<evidence type="ECO:0000256" key="9">
    <source>
        <dbReference type="SAM" id="Phobius"/>
    </source>
</evidence>
<evidence type="ECO:0000259" key="10">
    <source>
        <dbReference type="Pfam" id="PF01435"/>
    </source>
</evidence>
<feature type="transmembrane region" description="Helical" evidence="9">
    <location>
        <begin position="50"/>
        <end position="70"/>
    </location>
</feature>
<dbReference type="AlphaFoldDB" id="A0A516KEF1"/>
<gene>
    <name evidence="12" type="ORF">FN924_05905</name>
</gene>
<feature type="transmembrane region" description="Helical" evidence="9">
    <location>
        <begin position="274"/>
        <end position="296"/>
    </location>
</feature>
<feature type="binding site" evidence="7">
    <location>
        <position position="268"/>
    </location>
    <ligand>
        <name>Zn(2+)</name>
        <dbReference type="ChEBI" id="CHEBI:29105"/>
        <note>catalytic</note>
    </ligand>
</feature>
<feature type="active site" evidence="6">
    <location>
        <position position="265"/>
    </location>
</feature>
<feature type="active site" description="Proton donor" evidence="6">
    <location>
        <position position="344"/>
    </location>
</feature>
<protein>
    <submittedName>
        <fullName evidence="12">M48 family metallopeptidase</fullName>
    </submittedName>
</protein>
<dbReference type="CDD" id="cd07343">
    <property type="entry name" value="M48A_Zmpste24p_like"/>
    <property type="match status" value="1"/>
</dbReference>
<name>A0A516KEF1_9BACI</name>
<keyword evidence="9" id="KW-0812">Transmembrane</keyword>
<organism evidence="12 13">
    <name type="scientific">Radiobacillus deserti</name>
    <dbReference type="NCBI Taxonomy" id="2594883"/>
    <lineage>
        <taxon>Bacteria</taxon>
        <taxon>Bacillati</taxon>
        <taxon>Bacillota</taxon>
        <taxon>Bacilli</taxon>
        <taxon>Bacillales</taxon>
        <taxon>Bacillaceae</taxon>
        <taxon>Radiobacillus</taxon>
    </lineage>
</organism>
<dbReference type="KEGG" id="aqt:FN924_05905"/>
<evidence type="ECO:0000256" key="2">
    <source>
        <dbReference type="ARBA" id="ARBA00022723"/>
    </source>
</evidence>
<dbReference type="InterPro" id="IPR027057">
    <property type="entry name" value="CAXX_Prtase_1"/>
</dbReference>
<accession>A0A516KEF1</accession>
<feature type="transmembrane region" description="Helical" evidence="9">
    <location>
        <begin position="316"/>
        <end position="335"/>
    </location>
</feature>
<evidence type="ECO:0000256" key="1">
    <source>
        <dbReference type="ARBA" id="ARBA00022670"/>
    </source>
</evidence>
<dbReference type="Gene3D" id="3.30.2010.10">
    <property type="entry name" value="Metalloproteases ('zincins'), catalytic domain"/>
    <property type="match status" value="1"/>
</dbReference>
<proteinExistence type="inferred from homology"/>
<feature type="transmembrane region" description="Helical" evidence="9">
    <location>
        <begin position="133"/>
        <end position="155"/>
    </location>
</feature>
<evidence type="ECO:0000256" key="3">
    <source>
        <dbReference type="ARBA" id="ARBA00022801"/>
    </source>
</evidence>
<evidence type="ECO:0000256" key="6">
    <source>
        <dbReference type="PIRSR" id="PIRSR627057-1"/>
    </source>
</evidence>
<feature type="transmembrane region" description="Helical" evidence="9">
    <location>
        <begin position="20"/>
        <end position="38"/>
    </location>
</feature>
<dbReference type="PANTHER" id="PTHR10120">
    <property type="entry name" value="CAAX PRENYL PROTEASE 1"/>
    <property type="match status" value="1"/>
</dbReference>
<feature type="transmembrane region" description="Helical" evidence="9">
    <location>
        <begin position="162"/>
        <end position="185"/>
    </location>
</feature>
<sequence>MSKSNSYSLNRRREGMKKYIIGYIVYVLVIWSYFLFAYPLDSFVNSNFASLSHAMFFTTIPLDWLLLLAVIKHQRTKDRFSFSGSQSQSVLWYGTKLFGLYVLITFPFDFSWYEVMKQYGISQQSYLDWFMDYGISNLLYFLGLMFIIVAALQFIKRLPKMWWLALWFLSIPIALFLVYVQPIWIDPLYNDFQPMEETPLKQDILQLVSEANIEDVTLLQMDKSSETTTFNAYVNGIFGNARIVVWDTTLQGMKEDEILFILAHEIAHYVKHHVLVGVIGYLLMSFVILWLLAVLFRKWWGSREHKAPTDVRAIPYLLLITSFLLFVFQPVSMWVSREMETSADQYAIEHTEELQPAADSYRRLAVQSQSDISPVWWIKWLRFSHPTISERIQMVEREIERRD</sequence>
<keyword evidence="13" id="KW-1185">Reference proteome</keyword>
<keyword evidence="9" id="KW-0472">Membrane</keyword>
<dbReference type="EMBL" id="CP041666">
    <property type="protein sequence ID" value="QDP39747.1"/>
    <property type="molecule type" value="Genomic_DNA"/>
</dbReference>
<dbReference type="GO" id="GO:0004222">
    <property type="term" value="F:metalloendopeptidase activity"/>
    <property type="evidence" value="ECO:0007669"/>
    <property type="project" value="InterPro"/>
</dbReference>
<comment type="cofactor">
    <cofactor evidence="7 8">
        <name>Zn(2+)</name>
        <dbReference type="ChEBI" id="CHEBI:29105"/>
    </cofactor>
    <text evidence="7 8">Binds 1 zinc ion per subunit.</text>
</comment>
<dbReference type="Proteomes" id="UP000315215">
    <property type="component" value="Chromosome"/>
</dbReference>
<feature type="binding site" evidence="7">
    <location>
        <position position="340"/>
    </location>
    <ligand>
        <name>Zn(2+)</name>
        <dbReference type="ChEBI" id="CHEBI:29105"/>
        <note>catalytic</note>
    </ligand>
</feature>
<dbReference type="Pfam" id="PF01435">
    <property type="entry name" value="Peptidase_M48"/>
    <property type="match status" value="1"/>
</dbReference>
<comment type="similarity">
    <text evidence="8">Belongs to the peptidase M48 family.</text>
</comment>
<feature type="binding site" evidence="7">
    <location>
        <position position="264"/>
    </location>
    <ligand>
        <name>Zn(2+)</name>
        <dbReference type="ChEBI" id="CHEBI:29105"/>
        <note>catalytic</note>
    </ligand>
</feature>
<feature type="transmembrane region" description="Helical" evidence="9">
    <location>
        <begin position="90"/>
        <end position="113"/>
    </location>
</feature>
<reference evidence="12 13" key="1">
    <citation type="submission" date="2019-07" db="EMBL/GenBank/DDBJ databases">
        <authorList>
            <person name="Li J."/>
        </authorList>
    </citation>
    <scope>NUCLEOTIDE SEQUENCE [LARGE SCALE GENOMIC DNA]</scope>
    <source>
        <strain evidence="12 13">TKL69</strain>
    </source>
</reference>
<dbReference type="Pfam" id="PF16491">
    <property type="entry name" value="Peptidase_M48_N"/>
    <property type="match status" value="1"/>
</dbReference>
<evidence type="ECO:0000313" key="13">
    <source>
        <dbReference type="Proteomes" id="UP000315215"/>
    </source>
</evidence>
<dbReference type="InterPro" id="IPR001915">
    <property type="entry name" value="Peptidase_M48"/>
</dbReference>
<feature type="domain" description="CAAX prenyl protease 1 N-terminal" evidence="11">
    <location>
        <begin position="3"/>
        <end position="190"/>
    </location>
</feature>
<keyword evidence="3 8" id="KW-0378">Hydrolase</keyword>
<dbReference type="GO" id="GO:0071586">
    <property type="term" value="P:CAAX-box protein processing"/>
    <property type="evidence" value="ECO:0007669"/>
    <property type="project" value="InterPro"/>
</dbReference>
<keyword evidence="5 8" id="KW-0482">Metalloprotease</keyword>
<keyword evidence="2 7" id="KW-0479">Metal-binding</keyword>
<keyword evidence="4 7" id="KW-0862">Zinc</keyword>
<keyword evidence="1 8" id="KW-0645">Protease</keyword>
<keyword evidence="9" id="KW-1133">Transmembrane helix</keyword>
<evidence type="ECO:0000256" key="4">
    <source>
        <dbReference type="ARBA" id="ARBA00022833"/>
    </source>
</evidence>
<dbReference type="GO" id="GO:0046872">
    <property type="term" value="F:metal ion binding"/>
    <property type="evidence" value="ECO:0007669"/>
    <property type="project" value="UniProtKB-KW"/>
</dbReference>